<dbReference type="InterPro" id="IPR017907">
    <property type="entry name" value="Znf_RING_CS"/>
</dbReference>
<proteinExistence type="predicted"/>
<dbReference type="AlphaFoldDB" id="A0A5N5QHS3"/>
<dbReference type="PROSITE" id="PS50089">
    <property type="entry name" value="ZF_RING_2"/>
    <property type="match status" value="1"/>
</dbReference>
<evidence type="ECO:0000256" key="3">
    <source>
        <dbReference type="ARBA" id="ARBA00022833"/>
    </source>
</evidence>
<dbReference type="OrthoDB" id="6105938at2759"/>
<feature type="region of interest" description="Disordered" evidence="5">
    <location>
        <begin position="1"/>
        <end position="23"/>
    </location>
</feature>
<dbReference type="Proteomes" id="UP000383932">
    <property type="component" value="Unassembled WGS sequence"/>
</dbReference>
<accession>A0A5N5QHS3</accession>
<reference evidence="7 8" key="1">
    <citation type="journal article" date="2019" name="Fungal Biol. Biotechnol.">
        <title>Draft genome sequence of fastidious pathogen Ceratobasidium theobromae, which causes vascular-streak dieback in Theobroma cacao.</title>
        <authorList>
            <person name="Ali S.S."/>
            <person name="Asman A."/>
            <person name="Shao J."/>
            <person name="Firmansyah A.P."/>
            <person name="Susilo A.W."/>
            <person name="Rosmana A."/>
            <person name="McMahon P."/>
            <person name="Junaid M."/>
            <person name="Guest D."/>
            <person name="Kheng T.Y."/>
            <person name="Meinhardt L.W."/>
            <person name="Bailey B.A."/>
        </authorList>
    </citation>
    <scope>NUCLEOTIDE SEQUENCE [LARGE SCALE GENOMIC DNA]</scope>
    <source>
        <strain evidence="7 8">CT2</strain>
    </source>
</reference>
<comment type="caution">
    <text evidence="7">The sequence shown here is derived from an EMBL/GenBank/DDBJ whole genome shotgun (WGS) entry which is preliminary data.</text>
</comment>
<dbReference type="InterPro" id="IPR013083">
    <property type="entry name" value="Znf_RING/FYVE/PHD"/>
</dbReference>
<feature type="domain" description="RING-type" evidence="6">
    <location>
        <begin position="339"/>
        <end position="394"/>
    </location>
</feature>
<dbReference type="PROSITE" id="PS00518">
    <property type="entry name" value="ZF_RING_1"/>
    <property type="match status" value="1"/>
</dbReference>
<organism evidence="7 8">
    <name type="scientific">Ceratobasidium theobromae</name>
    <dbReference type="NCBI Taxonomy" id="1582974"/>
    <lineage>
        <taxon>Eukaryota</taxon>
        <taxon>Fungi</taxon>
        <taxon>Dikarya</taxon>
        <taxon>Basidiomycota</taxon>
        <taxon>Agaricomycotina</taxon>
        <taxon>Agaricomycetes</taxon>
        <taxon>Cantharellales</taxon>
        <taxon>Ceratobasidiaceae</taxon>
        <taxon>Ceratobasidium</taxon>
    </lineage>
</organism>
<evidence type="ECO:0000259" key="6">
    <source>
        <dbReference type="PROSITE" id="PS50089"/>
    </source>
</evidence>
<dbReference type="InterPro" id="IPR001841">
    <property type="entry name" value="Znf_RING"/>
</dbReference>
<name>A0A5N5QHS3_9AGAM</name>
<dbReference type="SUPFAM" id="SSF57850">
    <property type="entry name" value="RING/U-box"/>
    <property type="match status" value="1"/>
</dbReference>
<evidence type="ECO:0000256" key="5">
    <source>
        <dbReference type="SAM" id="MobiDB-lite"/>
    </source>
</evidence>
<evidence type="ECO:0000256" key="4">
    <source>
        <dbReference type="PROSITE-ProRule" id="PRU00175"/>
    </source>
</evidence>
<evidence type="ECO:0000256" key="1">
    <source>
        <dbReference type="ARBA" id="ARBA00022723"/>
    </source>
</evidence>
<keyword evidence="2 4" id="KW-0863">Zinc-finger</keyword>
<keyword evidence="3" id="KW-0862">Zinc</keyword>
<evidence type="ECO:0000256" key="2">
    <source>
        <dbReference type="ARBA" id="ARBA00022771"/>
    </source>
</evidence>
<evidence type="ECO:0000313" key="7">
    <source>
        <dbReference type="EMBL" id="KAB5591006.1"/>
    </source>
</evidence>
<gene>
    <name evidence="7" type="ORF">CTheo_5569</name>
</gene>
<keyword evidence="8" id="KW-1185">Reference proteome</keyword>
<protein>
    <submittedName>
        <fullName evidence="7">Zf-C3HC4 domain-containing protein</fullName>
    </submittedName>
</protein>
<dbReference type="GO" id="GO:0008270">
    <property type="term" value="F:zinc ion binding"/>
    <property type="evidence" value="ECO:0007669"/>
    <property type="project" value="UniProtKB-KW"/>
</dbReference>
<sequence>MSMNGKDIFTSPPKQPPKVQVGHPPLPPLKDVRESHILEIYGPPTSFQEDQLRDALEALCDRLNGRDAGYFFDSSGVRTFIVLENPEAVEAAIANRDKLIVDPIRPTSEDALSSMIFSTAKESFELREFVNFASSGAGMGATLSPLSSPRPFASVMSAPLSFSALPPPALPLNFGASSRTASPKLSALGLVNPRTPSPPRKAKTAFELGLETLAQQWGSPSPESVRVFQSFGSPHNTPLGARLFSPLRNSNLGEDEITRGRGRGRHISNDIYTNDGDPTLPAAKRTKRQSSTDMTRVVAADVLNDLMEKMRCELWVGIPRVRSSLYLAFGMGSSIYVLCSGCSELMVDPHALTNTHCGHSFCCLCIVRHILDSLPEDIPSPAFAPQLIRCPSCDIDGSPPGSPSPSPSPGSRRGLISRQTTLASVVSSVYETLIHEEVEGWVHPDQSKRSSYDVRVRCI</sequence>
<feature type="region of interest" description="Disordered" evidence="5">
    <location>
        <begin position="254"/>
        <end position="291"/>
    </location>
</feature>
<dbReference type="Gene3D" id="3.30.40.10">
    <property type="entry name" value="Zinc/RING finger domain, C3HC4 (zinc finger)"/>
    <property type="match status" value="1"/>
</dbReference>
<evidence type="ECO:0000313" key="8">
    <source>
        <dbReference type="Proteomes" id="UP000383932"/>
    </source>
</evidence>
<dbReference type="EMBL" id="SSOP01000130">
    <property type="protein sequence ID" value="KAB5591006.1"/>
    <property type="molecule type" value="Genomic_DNA"/>
</dbReference>
<keyword evidence="1" id="KW-0479">Metal-binding</keyword>